<dbReference type="AlphaFoldDB" id="A0AAE2CYU7"/>
<dbReference type="GO" id="GO:0070475">
    <property type="term" value="P:rRNA base methylation"/>
    <property type="evidence" value="ECO:0007669"/>
    <property type="project" value="InterPro"/>
</dbReference>
<keyword evidence="4" id="KW-1185">Reference proteome</keyword>
<dbReference type="Proteomes" id="UP001293254">
    <property type="component" value="Unassembled WGS sequence"/>
</dbReference>
<evidence type="ECO:0000313" key="3">
    <source>
        <dbReference type="EMBL" id="KAK4439656.1"/>
    </source>
</evidence>
<name>A0AAE2CYU7_9LAMI</name>
<dbReference type="InterPro" id="IPR019446">
    <property type="entry name" value="BMT5-like"/>
</dbReference>
<proteinExistence type="predicted"/>
<protein>
    <recommendedName>
        <fullName evidence="2">25S rRNA (uridine-N(3))-methyltransferase BMT5-like domain-containing protein</fullName>
    </recommendedName>
</protein>
<dbReference type="GO" id="GO:0070042">
    <property type="term" value="F:rRNA (uridine-N3-)-methyltransferase activity"/>
    <property type="evidence" value="ECO:0007669"/>
    <property type="project" value="InterPro"/>
</dbReference>
<feature type="compositionally biased region" description="Polar residues" evidence="1">
    <location>
        <begin position="191"/>
        <end position="207"/>
    </location>
</feature>
<sequence>MGSATEEKWIKHYSSGHEILLVGEGDFSFAACLARAFGNASNMVATSLDSAETLRIKHPTAAQNLLLLEDKGCTIIHQVDASSMSEHHLLSQRIFDRIVFNFPHAGFIMSEHTSYQISLHRDVVGGFLKNAYEMVKATGEVHITHKTTYPFSEWKIVQLAEEVGLELVEKVKFYLYQYPGYENKRGDGHRSNGSFPVGESSTFKFAK</sequence>
<evidence type="ECO:0000259" key="2">
    <source>
        <dbReference type="Pfam" id="PF10354"/>
    </source>
</evidence>
<evidence type="ECO:0000256" key="1">
    <source>
        <dbReference type="SAM" id="MobiDB-lite"/>
    </source>
</evidence>
<feature type="region of interest" description="Disordered" evidence="1">
    <location>
        <begin position="187"/>
        <end position="207"/>
    </location>
</feature>
<reference evidence="3" key="2">
    <citation type="journal article" date="2024" name="Plant">
        <title>Genomic evolution and insights into agronomic trait innovations of Sesamum species.</title>
        <authorList>
            <person name="Miao H."/>
            <person name="Wang L."/>
            <person name="Qu L."/>
            <person name="Liu H."/>
            <person name="Sun Y."/>
            <person name="Le M."/>
            <person name="Wang Q."/>
            <person name="Wei S."/>
            <person name="Zheng Y."/>
            <person name="Lin W."/>
            <person name="Duan Y."/>
            <person name="Cao H."/>
            <person name="Xiong S."/>
            <person name="Wang X."/>
            <person name="Wei L."/>
            <person name="Li C."/>
            <person name="Ma Q."/>
            <person name="Ju M."/>
            <person name="Zhao R."/>
            <person name="Li G."/>
            <person name="Mu C."/>
            <person name="Tian Q."/>
            <person name="Mei H."/>
            <person name="Zhang T."/>
            <person name="Gao T."/>
            <person name="Zhang H."/>
        </authorList>
    </citation>
    <scope>NUCLEOTIDE SEQUENCE</scope>
    <source>
        <strain evidence="3">3651</strain>
    </source>
</reference>
<dbReference type="Pfam" id="PF10354">
    <property type="entry name" value="BMT5-like"/>
    <property type="match status" value="1"/>
</dbReference>
<evidence type="ECO:0000313" key="4">
    <source>
        <dbReference type="Proteomes" id="UP001293254"/>
    </source>
</evidence>
<accession>A0AAE2CYU7</accession>
<dbReference type="SUPFAM" id="SSF53335">
    <property type="entry name" value="S-adenosyl-L-methionine-dependent methyltransferases"/>
    <property type="match status" value="1"/>
</dbReference>
<reference evidence="3" key="1">
    <citation type="submission" date="2020-06" db="EMBL/GenBank/DDBJ databases">
        <authorList>
            <person name="Li T."/>
            <person name="Hu X."/>
            <person name="Zhang T."/>
            <person name="Song X."/>
            <person name="Zhang H."/>
            <person name="Dai N."/>
            <person name="Sheng W."/>
            <person name="Hou X."/>
            <person name="Wei L."/>
        </authorList>
    </citation>
    <scope>NUCLEOTIDE SEQUENCE</scope>
    <source>
        <strain evidence="3">3651</strain>
        <tissue evidence="3">Leaf</tissue>
    </source>
</reference>
<dbReference type="GO" id="GO:0005737">
    <property type="term" value="C:cytoplasm"/>
    <property type="evidence" value="ECO:0007669"/>
    <property type="project" value="TreeGrafter"/>
</dbReference>
<organism evidence="3 4">
    <name type="scientific">Sesamum alatum</name>
    <dbReference type="NCBI Taxonomy" id="300844"/>
    <lineage>
        <taxon>Eukaryota</taxon>
        <taxon>Viridiplantae</taxon>
        <taxon>Streptophyta</taxon>
        <taxon>Embryophyta</taxon>
        <taxon>Tracheophyta</taxon>
        <taxon>Spermatophyta</taxon>
        <taxon>Magnoliopsida</taxon>
        <taxon>eudicotyledons</taxon>
        <taxon>Gunneridae</taxon>
        <taxon>Pentapetalae</taxon>
        <taxon>asterids</taxon>
        <taxon>lamiids</taxon>
        <taxon>Lamiales</taxon>
        <taxon>Pedaliaceae</taxon>
        <taxon>Sesamum</taxon>
    </lineage>
</organism>
<dbReference type="PANTHER" id="PTHR11538">
    <property type="entry name" value="PHENYLALANYL-TRNA SYNTHETASE"/>
    <property type="match status" value="1"/>
</dbReference>
<gene>
    <name evidence="3" type="ORF">Salat_0300500</name>
</gene>
<dbReference type="InterPro" id="IPR029063">
    <property type="entry name" value="SAM-dependent_MTases_sf"/>
</dbReference>
<dbReference type="PANTHER" id="PTHR11538:SF89">
    <property type="entry name" value="PROTEIN, PUTATIVE (DUF2431)-RELATED"/>
    <property type="match status" value="1"/>
</dbReference>
<feature type="domain" description="25S rRNA (uridine-N(3))-methyltransferase BMT5-like" evidence="2">
    <location>
        <begin position="20"/>
        <end position="185"/>
    </location>
</feature>
<comment type="caution">
    <text evidence="3">The sequence shown here is derived from an EMBL/GenBank/DDBJ whole genome shotgun (WGS) entry which is preliminary data.</text>
</comment>
<dbReference type="EMBL" id="JACGWO010000001">
    <property type="protein sequence ID" value="KAK4439656.1"/>
    <property type="molecule type" value="Genomic_DNA"/>
</dbReference>